<gene>
    <name evidence="1" type="ORF">F5144DRAFT_155425</name>
</gene>
<sequence>MWSKTEISVTLTAVLLAAQDAAGQATVTSTRAIALPTARPSNAFEVPPDFPSVGFETAFLAGYNNSFSNKLVESLASRMAVPPVIRIGGTSGDLITFNPGQAEPAHCTETVKPCDSRATFVLGRKYFEVFSHFYQSARFSIQAPLGDGEPNRTNIVAYVKRAYDALGGAARVNAIAIGNEVNWYHKKQYDAAEYVADAKVAKDAITSALELGSDPIWEILDTASGQASNGNAPYTVKGVFDAGINRDGRVKYVAEHYYQIDGETRGIRDHLLNHTAVRRKLASYLPSIQYTRSTPGARFILSETGGPLGVHEEVQTFFANTLWSVNFQLYAMSLGVSRVSGAQRPEARRSLWIPTAGLSVPGPRVQAPYYALPFVADFIGKTAAGGKRGVVHVDLGSPVLSAYAMFEGPTLARVAVVNLREYAGGATRNAVKVRLQNLGAAVGQVQVGRLHADAGTAAGGFDVNGKNITWAGQQWSYKADQGDGHGTVQMKTLGVTGGVVEVVIPDTEAVIVYVK</sequence>
<reference evidence="1 2" key="1">
    <citation type="journal article" date="2021" name="Nat. Commun.">
        <title>Genetic determinants of endophytism in the Arabidopsis root mycobiome.</title>
        <authorList>
            <person name="Mesny F."/>
            <person name="Miyauchi S."/>
            <person name="Thiergart T."/>
            <person name="Pickel B."/>
            <person name="Atanasova L."/>
            <person name="Karlsson M."/>
            <person name="Huettel B."/>
            <person name="Barry K.W."/>
            <person name="Haridas S."/>
            <person name="Chen C."/>
            <person name="Bauer D."/>
            <person name="Andreopoulos W."/>
            <person name="Pangilinan J."/>
            <person name="LaButti K."/>
            <person name="Riley R."/>
            <person name="Lipzen A."/>
            <person name="Clum A."/>
            <person name="Drula E."/>
            <person name="Henrissat B."/>
            <person name="Kohler A."/>
            <person name="Grigoriev I.V."/>
            <person name="Martin F.M."/>
            <person name="Hacquard S."/>
        </authorList>
    </citation>
    <scope>NUCLEOTIDE SEQUENCE [LARGE SCALE GENOMIC DNA]</scope>
    <source>
        <strain evidence="1 2">MPI-SDFR-AT-0079</strain>
    </source>
</reference>
<dbReference type="EMBL" id="JAGIZQ010000003">
    <property type="protein sequence ID" value="KAH6635765.1"/>
    <property type="molecule type" value="Genomic_DNA"/>
</dbReference>
<proteinExistence type="predicted"/>
<evidence type="ECO:0000313" key="2">
    <source>
        <dbReference type="Proteomes" id="UP000724584"/>
    </source>
</evidence>
<evidence type="ECO:0000313" key="1">
    <source>
        <dbReference type="EMBL" id="KAH6635765.1"/>
    </source>
</evidence>
<dbReference type="Proteomes" id="UP000724584">
    <property type="component" value="Unassembled WGS sequence"/>
</dbReference>
<organism evidence="1 2">
    <name type="scientific">Chaetomium tenue</name>
    <dbReference type="NCBI Taxonomy" id="1854479"/>
    <lineage>
        <taxon>Eukaryota</taxon>
        <taxon>Fungi</taxon>
        <taxon>Dikarya</taxon>
        <taxon>Ascomycota</taxon>
        <taxon>Pezizomycotina</taxon>
        <taxon>Sordariomycetes</taxon>
        <taxon>Sordariomycetidae</taxon>
        <taxon>Sordariales</taxon>
        <taxon>Chaetomiaceae</taxon>
        <taxon>Chaetomium</taxon>
    </lineage>
</organism>
<protein>
    <submittedName>
        <fullName evidence="1">Uncharacterized protein</fullName>
    </submittedName>
</protein>
<keyword evidence="2" id="KW-1185">Reference proteome</keyword>
<accession>A0ACB7PDM4</accession>
<name>A0ACB7PDM4_9PEZI</name>
<comment type="caution">
    <text evidence="1">The sequence shown here is derived from an EMBL/GenBank/DDBJ whole genome shotgun (WGS) entry which is preliminary data.</text>
</comment>